<dbReference type="EMBL" id="JAEPRQ010000005">
    <property type="protein sequence ID" value="MBK4217039.1"/>
    <property type="molecule type" value="Genomic_DNA"/>
</dbReference>
<gene>
    <name evidence="3" type="ORF">JJJ17_13975</name>
</gene>
<feature type="region of interest" description="Disordered" evidence="1">
    <location>
        <begin position="52"/>
        <end position="130"/>
    </location>
</feature>
<keyword evidence="2" id="KW-0472">Membrane</keyword>
<sequence length="1373" mass="151572">MSKAPHTFMAQFRLMSICLRAELLIESDIFATTPFLRSSDGKNSEIIGRRGGFDMNVSATDNPQNRPLENRANLPEKPILLATTGKSNDKPNPDNDKDKNIDNEGGKTLGEDDVLPPLNNLDPKKQNEDKITYQYEGKTYTVDRNETPFKHSILEGKLLGTEIDKTDNNVEVKVPPSSTTDFMEAKTTEDGKTVGELFHDNMKKEWGDLDLDDPRRQYFELMEAKSALVAGYDYLPHQVEKDAFAWDGDTSTYLKDSVIMDQASTYGLLKEEEIAEKLATLAEKPEIVEGVDKLMRDATSKIEDKRGLTENVYETMSDEKYMKMLEEMDPDAAKVRFANDLKSLDFLDKEKATDIRNKFLDQGLVDELSSVLESGEFDPESFEVAVSDTVQQALQGTFSSIFGIGFADKAVQNYLKDGTGNLPDDIKKGLDSYKDAVKIANNAVSDSFKEHKKFDIKDVTSRINEVIKGNNPDVPKGVRNGAAALLNGSLMNGALPAAGGMLAGTAAVYGLMKNKGDTLEERMAAARALLITVATTPALAQAGASVWGAVFDNPGMTKMLGLEDNTQLREVFEKRFTNAGNSPVDIELESLDPDRPSSAGSERPPVLALDDIEMDDWSRGLVNDLNGVIDREGERAFSVTMSDVDERISDVESARAESLAATLDDASDASRRSIVGTMDSRVSSIGLDPSDMDTASKLRIVGSVMGTVGGLADLTGGVLDIALGAMSIDKLMKNPDAMPEEYAGATMQLLGGASIAGMAGTSLASMIAGPATAATLGVVSGALGIAGVAFGGISAIIAGVVAKKKQDQKAEDVRQDFRDWGTLGVTEDNWGDKLNYTIHARHEYNYHHGTAEYYDLYPEGKPVWEARPEQYKDFTDYVSKHGNVSDDWFDKWDKKHDQEIEDQEGTKDPSGLPRFGDEGKPGTFKDFKHDVDRVDVGSIEMADDGRVIFEKDGVKQVIDPQIGGKAGDNERRQIIDYLKDLYQISHPGGKKDQGIVDKITKLHDESDNYNEIDDLKRAIDDSQPPLFGKDGNRKVGTFNDFREDIDRVDIGSIKPDSKDSSVIYFEKDGQKWQLDKDDSGELGDKEAEKIYDYLNNLYVMTHPDGKADQKLINQISELFGKSDDYNDLDDLKDELELDKDSSGLPVFGDGGSPGTFGDFREDIDRVDVGSIELAEGGRVIFEKDGVKQVINPSDGTDADQKTRKEIIRYLEGLHDLARPDGKLDDDRVKMMNDIFGRTDKYNDLDKIRNKIDMEESADGLPFFGDGGKPGKFGDFREDIDRVDVASIEVLDNGNVIFEKDGVKQVVSVSYGDDAGKGTREDIVKYLKELHEIANPDGKFDQRIADEMNDVFGRTDKYNKSDKIRDYIDNEDWR</sequence>
<feature type="transmembrane region" description="Helical" evidence="2">
    <location>
        <begin position="524"/>
        <end position="550"/>
    </location>
</feature>
<keyword evidence="4" id="KW-1185">Reference proteome</keyword>
<dbReference type="RefSeq" id="WP_200687473.1">
    <property type="nucleotide sequence ID" value="NZ_JAEPRQ010000005.1"/>
</dbReference>
<organism evidence="3 4">
    <name type="scientific">Paracoccus caeni</name>
    <dbReference type="NCBI Taxonomy" id="657651"/>
    <lineage>
        <taxon>Bacteria</taxon>
        <taxon>Pseudomonadati</taxon>
        <taxon>Pseudomonadota</taxon>
        <taxon>Alphaproteobacteria</taxon>
        <taxon>Rhodobacterales</taxon>
        <taxon>Paracoccaceae</taxon>
        <taxon>Paracoccus</taxon>
    </lineage>
</organism>
<keyword evidence="2" id="KW-0812">Transmembrane</keyword>
<keyword evidence="2" id="KW-1133">Transmembrane helix</keyword>
<evidence type="ECO:0000313" key="4">
    <source>
        <dbReference type="Proteomes" id="UP000640485"/>
    </source>
</evidence>
<dbReference type="Proteomes" id="UP000640485">
    <property type="component" value="Unassembled WGS sequence"/>
</dbReference>
<feature type="transmembrane region" description="Helical" evidence="2">
    <location>
        <begin position="700"/>
        <end position="728"/>
    </location>
</feature>
<accession>A0A934SL12</accession>
<feature type="region of interest" description="Disordered" evidence="1">
    <location>
        <begin position="897"/>
        <end position="924"/>
    </location>
</feature>
<evidence type="ECO:0000313" key="3">
    <source>
        <dbReference type="EMBL" id="MBK4217039.1"/>
    </source>
</evidence>
<feature type="compositionally biased region" description="Basic and acidic residues" evidence="1">
    <location>
        <begin position="87"/>
        <end position="105"/>
    </location>
</feature>
<reference evidence="3" key="1">
    <citation type="submission" date="2021-01" db="EMBL/GenBank/DDBJ databases">
        <title>Paracoccus amoyensis sp. nov., isolated from the surface seawater along the coast of Xiamen Island, China.</title>
        <authorList>
            <person name="Lyu L."/>
        </authorList>
    </citation>
    <scope>NUCLEOTIDE SEQUENCE</scope>
    <source>
        <strain evidence="3">MJ17</strain>
    </source>
</reference>
<comment type="caution">
    <text evidence="3">The sequence shown here is derived from an EMBL/GenBank/DDBJ whole genome shotgun (WGS) entry which is preliminary data.</text>
</comment>
<feature type="transmembrane region" description="Helical" evidence="2">
    <location>
        <begin position="774"/>
        <end position="801"/>
    </location>
</feature>
<evidence type="ECO:0000256" key="1">
    <source>
        <dbReference type="SAM" id="MobiDB-lite"/>
    </source>
</evidence>
<feature type="compositionally biased region" description="Polar residues" evidence="1">
    <location>
        <begin position="57"/>
        <end position="67"/>
    </location>
</feature>
<evidence type="ECO:0000256" key="2">
    <source>
        <dbReference type="SAM" id="Phobius"/>
    </source>
</evidence>
<feature type="compositionally biased region" description="Basic and acidic residues" evidence="1">
    <location>
        <begin position="915"/>
        <end position="924"/>
    </location>
</feature>
<feature type="transmembrane region" description="Helical" evidence="2">
    <location>
        <begin position="749"/>
        <end position="768"/>
    </location>
</feature>
<proteinExistence type="predicted"/>
<protein>
    <submittedName>
        <fullName evidence="3">Uncharacterized protein</fullName>
    </submittedName>
</protein>
<feature type="region of interest" description="Disordered" evidence="1">
    <location>
        <begin position="583"/>
        <end position="604"/>
    </location>
</feature>
<name>A0A934SL12_9RHOB</name>